<feature type="transmembrane region" description="Helical" evidence="1">
    <location>
        <begin position="131"/>
        <end position="151"/>
    </location>
</feature>
<evidence type="ECO:0000313" key="3">
    <source>
        <dbReference type="EMBL" id="SBV65678.1"/>
    </source>
</evidence>
<name>A0A212I5A2_9ENTR</name>
<evidence type="ECO:0000256" key="1">
    <source>
        <dbReference type="SAM" id="Phobius"/>
    </source>
</evidence>
<dbReference type="EMBL" id="FLUB01000018">
    <property type="protein sequence ID" value="SBV65678.1"/>
    <property type="molecule type" value="Genomic_DNA"/>
</dbReference>
<gene>
    <name evidence="2" type="ORF">KL86CIT2_200069</name>
    <name evidence="3" type="ORF">KM92CIT3_60526</name>
</gene>
<organism evidence="2">
    <name type="scientific">uncultured Citrobacter sp</name>
    <dbReference type="NCBI Taxonomy" id="200446"/>
    <lineage>
        <taxon>Bacteria</taxon>
        <taxon>Pseudomonadati</taxon>
        <taxon>Pseudomonadota</taxon>
        <taxon>Gammaproteobacteria</taxon>
        <taxon>Enterobacterales</taxon>
        <taxon>Enterobacteriaceae</taxon>
        <taxon>Citrobacter</taxon>
        <taxon>environmental samples</taxon>
    </lineage>
</organism>
<dbReference type="RefSeq" id="WP_046669866.1">
    <property type="nucleotide sequence ID" value="NZ_LT598669.1"/>
</dbReference>
<protein>
    <submittedName>
        <fullName evidence="2">Uncharacterized protein</fullName>
    </submittedName>
</protein>
<evidence type="ECO:0000313" key="2">
    <source>
        <dbReference type="EMBL" id="SBV61984.1"/>
    </source>
</evidence>
<feature type="transmembrane region" description="Helical" evidence="1">
    <location>
        <begin position="9"/>
        <end position="28"/>
    </location>
</feature>
<proteinExistence type="predicted"/>
<feature type="transmembrane region" description="Helical" evidence="1">
    <location>
        <begin position="34"/>
        <end position="52"/>
    </location>
</feature>
<dbReference type="EMBL" id="FLUA01000017">
    <property type="protein sequence ID" value="SBV61984.1"/>
    <property type="molecule type" value="Genomic_DNA"/>
</dbReference>
<keyword evidence="1" id="KW-0472">Membrane</keyword>
<feature type="transmembrane region" description="Helical" evidence="1">
    <location>
        <begin position="100"/>
        <end position="119"/>
    </location>
</feature>
<dbReference type="AlphaFoldDB" id="A0A212I5A2"/>
<sequence length="190" mass="21430">MNYQIFPLFFMRITALLFFLLAVGLSFIGISSLITYFVLIGIVFPVIVSMHLHRLNEAGTALTLTENTQWMVYIHGFPAQEQRSVLKNPCFFSQARLRQFFIYGFSGKLCLQIACIAILAHDYANGGNTVAALFVLACLLIFAGISTRALYCVATHQWQCETLTTNTGSVWYQGFFPGKEDRETLFSRLV</sequence>
<keyword evidence="1" id="KW-1133">Transmembrane helix</keyword>
<reference evidence="2" key="1">
    <citation type="submission" date="2016-04" db="EMBL/GenBank/DDBJ databases">
        <authorList>
            <person name="Evans L.H."/>
            <person name="Alamgir A."/>
            <person name="Owens N."/>
            <person name="Weber N.D."/>
            <person name="Virtaneva K."/>
            <person name="Barbian K."/>
            <person name="Babar A."/>
            <person name="Rosenke K."/>
        </authorList>
    </citation>
    <scope>NUCLEOTIDE SEQUENCE</scope>
    <source>
        <strain evidence="2">86-2</strain>
        <strain evidence="3">92-3</strain>
    </source>
</reference>
<accession>A0A212I5A2</accession>
<keyword evidence="1" id="KW-0812">Transmembrane</keyword>